<dbReference type="Proteomes" id="UP000295621">
    <property type="component" value="Unassembled WGS sequence"/>
</dbReference>
<dbReference type="RefSeq" id="WP_131979509.1">
    <property type="nucleotide sequence ID" value="NZ_SMKL01000006.1"/>
</dbReference>
<gene>
    <name evidence="2" type="ORF">E1212_04105</name>
</gene>
<reference evidence="2 3" key="1">
    <citation type="submission" date="2019-02" db="EMBL/GenBank/DDBJ databases">
        <title>Draft genome sequences of novel Actinobacteria.</title>
        <authorList>
            <person name="Sahin N."/>
            <person name="Ay H."/>
            <person name="Saygin H."/>
        </authorList>
    </citation>
    <scope>NUCLEOTIDE SEQUENCE [LARGE SCALE GENOMIC DNA]</scope>
    <source>
        <strain evidence="2 3">KC603</strain>
    </source>
</reference>
<dbReference type="OrthoDB" id="505641at2"/>
<sequence length="130" mass="13462">MEIAGYVDQLSVRPGDTLKVMVSTGSPKFSSQLVRLAHDDDGSPAVDGRETSVPSTLDGSRLGRDQPIVTGSYVLAVHEAPLELGADLLIHLFVQPTLVGPTDRTLIAGGVTASTGGCGYCPMAGWPSPS</sequence>
<dbReference type="AlphaFoldDB" id="A0A4R4RX72"/>
<name>A0A4R4RX72_9ACTN</name>
<evidence type="ECO:0000256" key="1">
    <source>
        <dbReference type="SAM" id="MobiDB-lite"/>
    </source>
</evidence>
<organism evidence="2 3">
    <name type="scientific">Jiangella ureilytica</name>
    <dbReference type="NCBI Taxonomy" id="2530374"/>
    <lineage>
        <taxon>Bacteria</taxon>
        <taxon>Bacillati</taxon>
        <taxon>Actinomycetota</taxon>
        <taxon>Actinomycetes</taxon>
        <taxon>Jiangellales</taxon>
        <taxon>Jiangellaceae</taxon>
        <taxon>Jiangella</taxon>
    </lineage>
</organism>
<evidence type="ECO:0000313" key="2">
    <source>
        <dbReference type="EMBL" id="TDC53979.1"/>
    </source>
</evidence>
<keyword evidence="3" id="KW-1185">Reference proteome</keyword>
<dbReference type="EMBL" id="SMKL01000006">
    <property type="protein sequence ID" value="TDC53979.1"/>
    <property type="molecule type" value="Genomic_DNA"/>
</dbReference>
<proteinExistence type="predicted"/>
<evidence type="ECO:0000313" key="3">
    <source>
        <dbReference type="Proteomes" id="UP000295621"/>
    </source>
</evidence>
<accession>A0A4R4RX72</accession>
<feature type="region of interest" description="Disordered" evidence="1">
    <location>
        <begin position="39"/>
        <end position="60"/>
    </location>
</feature>
<protein>
    <submittedName>
        <fullName evidence="2">Uncharacterized protein</fullName>
    </submittedName>
</protein>
<comment type="caution">
    <text evidence="2">The sequence shown here is derived from an EMBL/GenBank/DDBJ whole genome shotgun (WGS) entry which is preliminary data.</text>
</comment>